<protein>
    <submittedName>
        <fullName evidence="1">Uncharacterized protein</fullName>
    </submittedName>
</protein>
<evidence type="ECO:0000313" key="1">
    <source>
        <dbReference type="EMBL" id="MBO8474034.1"/>
    </source>
</evidence>
<reference evidence="1" key="2">
    <citation type="journal article" date="2021" name="PeerJ">
        <title>Extensive microbial diversity within the chicken gut microbiome revealed by metagenomics and culture.</title>
        <authorList>
            <person name="Gilroy R."/>
            <person name="Ravi A."/>
            <person name="Getino M."/>
            <person name="Pursley I."/>
            <person name="Horton D.L."/>
            <person name="Alikhan N.F."/>
            <person name="Baker D."/>
            <person name="Gharbi K."/>
            <person name="Hall N."/>
            <person name="Watson M."/>
            <person name="Adriaenssens E.M."/>
            <person name="Foster-Nyarko E."/>
            <person name="Jarju S."/>
            <person name="Secka A."/>
            <person name="Antonio M."/>
            <person name="Oren A."/>
            <person name="Chaudhuri R.R."/>
            <person name="La Ragione R."/>
            <person name="Hildebrand F."/>
            <person name="Pallen M.J."/>
        </authorList>
    </citation>
    <scope>NUCLEOTIDE SEQUENCE</scope>
    <source>
        <strain evidence="1">B1-13419</strain>
    </source>
</reference>
<proteinExistence type="predicted"/>
<organism evidence="1 2">
    <name type="scientific">Candidatus Cryptobacteroides faecigallinarum</name>
    <dbReference type="NCBI Taxonomy" id="2840763"/>
    <lineage>
        <taxon>Bacteria</taxon>
        <taxon>Pseudomonadati</taxon>
        <taxon>Bacteroidota</taxon>
        <taxon>Bacteroidia</taxon>
        <taxon>Bacteroidales</taxon>
        <taxon>Candidatus Cryptobacteroides</taxon>
    </lineage>
</organism>
<dbReference type="AlphaFoldDB" id="A0A9D9NHK5"/>
<accession>A0A9D9NHK5</accession>
<reference evidence="1" key="1">
    <citation type="submission" date="2020-10" db="EMBL/GenBank/DDBJ databases">
        <authorList>
            <person name="Gilroy R."/>
        </authorList>
    </citation>
    <scope>NUCLEOTIDE SEQUENCE</scope>
    <source>
        <strain evidence="1">B1-13419</strain>
    </source>
</reference>
<evidence type="ECO:0000313" key="2">
    <source>
        <dbReference type="Proteomes" id="UP000823757"/>
    </source>
</evidence>
<sequence>METDDKITGSDLRTEETDRVKKEFRPDKHKIDLKKLVIYSEIMSPKYKE</sequence>
<dbReference type="Proteomes" id="UP000823757">
    <property type="component" value="Unassembled WGS sequence"/>
</dbReference>
<gene>
    <name evidence="1" type="ORF">IAB91_01920</name>
</gene>
<name>A0A9D9NHK5_9BACT</name>
<comment type="caution">
    <text evidence="1">The sequence shown here is derived from an EMBL/GenBank/DDBJ whole genome shotgun (WGS) entry which is preliminary data.</text>
</comment>
<dbReference type="EMBL" id="JADIMD010000024">
    <property type="protein sequence ID" value="MBO8474034.1"/>
    <property type="molecule type" value="Genomic_DNA"/>
</dbReference>